<keyword evidence="1" id="KW-0378">Hydrolase</keyword>
<evidence type="ECO:0000256" key="1">
    <source>
        <dbReference type="ARBA" id="ARBA00022839"/>
    </source>
</evidence>
<dbReference type="InterPro" id="IPR036397">
    <property type="entry name" value="RNaseH_sf"/>
</dbReference>
<name>H1D116_9FIRM</name>
<dbReference type="PATRIC" id="fig|742743.3.peg.1323"/>
<protein>
    <recommendedName>
        <fullName evidence="2">Exonuclease domain-containing protein</fullName>
    </recommendedName>
</protein>
<keyword evidence="4" id="KW-1185">Reference proteome</keyword>
<dbReference type="eggNOG" id="COG0847">
    <property type="taxonomic scope" value="Bacteria"/>
</dbReference>
<dbReference type="Gene3D" id="3.30.420.10">
    <property type="entry name" value="Ribonuclease H-like superfamily/Ribonuclease H"/>
    <property type="match status" value="1"/>
</dbReference>
<keyword evidence="1" id="KW-0540">Nuclease</keyword>
<dbReference type="FunFam" id="3.30.420.10:FF:000045">
    <property type="entry name" value="3'-5' exonuclease DinG"/>
    <property type="match status" value="1"/>
</dbReference>
<dbReference type="EMBL" id="ADLT01000045">
    <property type="protein sequence ID" value="EHO62712.1"/>
    <property type="molecule type" value="Genomic_DNA"/>
</dbReference>
<dbReference type="GO" id="GO:0003676">
    <property type="term" value="F:nucleic acid binding"/>
    <property type="evidence" value="ECO:0007669"/>
    <property type="project" value="InterPro"/>
</dbReference>
<evidence type="ECO:0000313" key="3">
    <source>
        <dbReference type="EMBL" id="EHO62712.1"/>
    </source>
</evidence>
<keyword evidence="1" id="KW-0269">Exonuclease</keyword>
<dbReference type="Pfam" id="PF00929">
    <property type="entry name" value="RNase_T"/>
    <property type="match status" value="1"/>
</dbReference>
<feature type="domain" description="Exonuclease" evidence="2">
    <location>
        <begin position="13"/>
        <end position="177"/>
    </location>
</feature>
<sequence length="205" mass="23343">MNSPLPSENKPLKYAALDFETAYWGPANACSLGIVVSNGKEIVDEWYHLIRPMTLKFDAGCMKVNGIHPEDVAEEEPFPFFWDEIARRLEGTIVFAHNARFDMGVLASALDFYHLPDIHFRYGDTVVLSRKLWKDMENHKLNTVAENLGFSFNHHQALDDARACEYIVRKALEETGLPSVEALMKETGQNLKRFAVKRGERKLAT</sequence>
<dbReference type="InterPro" id="IPR013520">
    <property type="entry name" value="Ribonucl_H"/>
</dbReference>
<evidence type="ECO:0000259" key="2">
    <source>
        <dbReference type="SMART" id="SM00479"/>
    </source>
</evidence>
<dbReference type="AlphaFoldDB" id="H1D116"/>
<dbReference type="OrthoDB" id="9776650at2"/>
<dbReference type="PANTHER" id="PTHR30231">
    <property type="entry name" value="DNA POLYMERASE III SUBUNIT EPSILON"/>
    <property type="match status" value="1"/>
</dbReference>
<dbReference type="GO" id="GO:0005829">
    <property type="term" value="C:cytosol"/>
    <property type="evidence" value="ECO:0007669"/>
    <property type="project" value="TreeGrafter"/>
</dbReference>
<dbReference type="PANTHER" id="PTHR30231:SF42">
    <property type="entry name" value="EXONUCLEASE"/>
    <property type="match status" value="1"/>
</dbReference>
<dbReference type="SUPFAM" id="SSF53098">
    <property type="entry name" value="Ribonuclease H-like"/>
    <property type="match status" value="1"/>
</dbReference>
<gene>
    <name evidence="3" type="ORF">HMPREF9453_01304</name>
</gene>
<dbReference type="HOGENOM" id="CLU_047806_14_1_9"/>
<organism evidence="3 4">
    <name type="scientific">Dialister succinatiphilus YIT 11850</name>
    <dbReference type="NCBI Taxonomy" id="742743"/>
    <lineage>
        <taxon>Bacteria</taxon>
        <taxon>Bacillati</taxon>
        <taxon>Bacillota</taxon>
        <taxon>Negativicutes</taxon>
        <taxon>Veillonellales</taxon>
        <taxon>Veillonellaceae</taxon>
        <taxon>Dialister</taxon>
    </lineage>
</organism>
<dbReference type="SMART" id="SM00479">
    <property type="entry name" value="EXOIII"/>
    <property type="match status" value="1"/>
</dbReference>
<dbReference type="InterPro" id="IPR012337">
    <property type="entry name" value="RNaseH-like_sf"/>
</dbReference>
<dbReference type="RefSeq" id="WP_008859798.1">
    <property type="nucleotide sequence ID" value="NZ_JH591188.1"/>
</dbReference>
<dbReference type="STRING" id="742743.HMPREF9453_01304"/>
<reference evidence="3 4" key="1">
    <citation type="submission" date="2011-11" db="EMBL/GenBank/DDBJ databases">
        <title>The Genome Sequence of Dialister succinatiphilus YIT 11850.</title>
        <authorList>
            <consortium name="The Broad Institute Genome Sequencing Platform"/>
            <person name="Earl A."/>
            <person name="Ward D."/>
            <person name="Feldgarden M."/>
            <person name="Gevers D."/>
            <person name="Morotomi M."/>
            <person name="Young S.K."/>
            <person name="Zeng Q."/>
            <person name="Gargeya S."/>
            <person name="Fitzgerald M."/>
            <person name="Haas B."/>
            <person name="Abouelleil A."/>
            <person name="Alvarado L."/>
            <person name="Arachchi H.M."/>
            <person name="Berlin A."/>
            <person name="Brown A."/>
            <person name="Chapman S.B."/>
            <person name="Dunbar C."/>
            <person name="Gearin G."/>
            <person name="Goldberg J."/>
            <person name="Griggs A."/>
            <person name="Gujja S."/>
            <person name="Heiman D."/>
            <person name="Howarth C."/>
            <person name="Lui A."/>
            <person name="MacDonald P.J.P."/>
            <person name="Montmayeur A."/>
            <person name="Murphy C."/>
            <person name="Neiman D."/>
            <person name="Pearson M."/>
            <person name="Priest M."/>
            <person name="Roberts A."/>
            <person name="Saif S."/>
            <person name="Shea T."/>
            <person name="Sisk P."/>
            <person name="Stolte C."/>
            <person name="Sykes S."/>
            <person name="Wortman J."/>
            <person name="Nusbaum C."/>
            <person name="Birren B."/>
        </authorList>
    </citation>
    <scope>NUCLEOTIDE SEQUENCE [LARGE SCALE GENOMIC DNA]</scope>
    <source>
        <strain evidence="3 4">YIT 11850</strain>
    </source>
</reference>
<dbReference type="CDD" id="cd06130">
    <property type="entry name" value="DNA_pol_III_epsilon_like"/>
    <property type="match status" value="1"/>
</dbReference>
<comment type="caution">
    <text evidence="3">The sequence shown here is derived from an EMBL/GenBank/DDBJ whole genome shotgun (WGS) entry which is preliminary data.</text>
</comment>
<dbReference type="GO" id="GO:0008408">
    <property type="term" value="F:3'-5' exonuclease activity"/>
    <property type="evidence" value="ECO:0007669"/>
    <property type="project" value="TreeGrafter"/>
</dbReference>
<proteinExistence type="predicted"/>
<evidence type="ECO:0000313" key="4">
    <source>
        <dbReference type="Proteomes" id="UP000003277"/>
    </source>
</evidence>
<accession>H1D116</accession>
<dbReference type="Proteomes" id="UP000003277">
    <property type="component" value="Unassembled WGS sequence"/>
</dbReference>